<proteinExistence type="predicted"/>
<accession>A0AAV9CRR7</accession>
<evidence type="ECO:0000256" key="1">
    <source>
        <dbReference type="SAM" id="MobiDB-lite"/>
    </source>
</evidence>
<feature type="compositionally biased region" description="Pro residues" evidence="1">
    <location>
        <begin position="30"/>
        <end position="42"/>
    </location>
</feature>
<sequence length="308" mass="33952">MESAREARRRRIVERGSDRLALITGQIRSLPPPSSSQPPIPPLSNDLRITAASLSEDNAMSHDLSKNEPSDEVMRTMGESGSCVPGSSQVSKISNETETGEVQDTSIVAELPVISQVQNPPNHESINCPQVITAEMNAEPSISFSSLQSPPRHDNSEEINLQPRFMNHQLFNSKQIESAISTSENIRLLSSAIIALFVVLSYHRCLLGGTGVRSILAFRPLWLVLLTDITIVFGFLFASKDDYQEKMDESKRAKPAQEQDWPDMVAKALEMFFLLRKALSAVFMDWSVYVVILVSAGFFSAGIATATL</sequence>
<dbReference type="EMBL" id="JAUJYO010000017">
    <property type="protein sequence ID" value="KAK1291625.1"/>
    <property type="molecule type" value="Genomic_DNA"/>
</dbReference>
<comment type="caution">
    <text evidence="3">The sequence shown here is derived from an EMBL/GenBank/DDBJ whole genome shotgun (WGS) entry which is preliminary data.</text>
</comment>
<keyword evidence="2" id="KW-0812">Transmembrane</keyword>
<protein>
    <submittedName>
        <fullName evidence="3">Uncharacterized protein</fullName>
    </submittedName>
</protein>
<feature type="transmembrane region" description="Helical" evidence="2">
    <location>
        <begin position="215"/>
        <end position="238"/>
    </location>
</feature>
<feature type="region of interest" description="Disordered" evidence="1">
    <location>
        <begin position="26"/>
        <end position="45"/>
    </location>
</feature>
<keyword evidence="2" id="KW-0472">Membrane</keyword>
<reference evidence="3" key="1">
    <citation type="journal article" date="2023" name="Nat. Commun.">
        <title>Diploid and tetraploid genomes of Acorus and the evolution of monocots.</title>
        <authorList>
            <person name="Ma L."/>
            <person name="Liu K.W."/>
            <person name="Li Z."/>
            <person name="Hsiao Y.Y."/>
            <person name="Qi Y."/>
            <person name="Fu T."/>
            <person name="Tang G.D."/>
            <person name="Zhang D."/>
            <person name="Sun W.H."/>
            <person name="Liu D.K."/>
            <person name="Li Y."/>
            <person name="Chen G.Z."/>
            <person name="Liu X.D."/>
            <person name="Liao X.Y."/>
            <person name="Jiang Y.T."/>
            <person name="Yu X."/>
            <person name="Hao Y."/>
            <person name="Huang J."/>
            <person name="Zhao X.W."/>
            <person name="Ke S."/>
            <person name="Chen Y.Y."/>
            <person name="Wu W.L."/>
            <person name="Hsu J.L."/>
            <person name="Lin Y.F."/>
            <person name="Huang M.D."/>
            <person name="Li C.Y."/>
            <person name="Huang L."/>
            <person name="Wang Z.W."/>
            <person name="Zhao X."/>
            <person name="Zhong W.Y."/>
            <person name="Peng D.H."/>
            <person name="Ahmad S."/>
            <person name="Lan S."/>
            <person name="Zhang J.S."/>
            <person name="Tsai W.C."/>
            <person name="Van de Peer Y."/>
            <person name="Liu Z.J."/>
        </authorList>
    </citation>
    <scope>NUCLEOTIDE SEQUENCE</scope>
    <source>
        <strain evidence="3">CP</strain>
    </source>
</reference>
<dbReference type="PANTHER" id="PTHR35469:SF4">
    <property type="entry name" value="TRANSMEMBRANE PROTEIN"/>
    <property type="match status" value="1"/>
</dbReference>
<organism evidence="3 4">
    <name type="scientific">Acorus calamus</name>
    <name type="common">Sweet flag</name>
    <dbReference type="NCBI Taxonomy" id="4465"/>
    <lineage>
        <taxon>Eukaryota</taxon>
        <taxon>Viridiplantae</taxon>
        <taxon>Streptophyta</taxon>
        <taxon>Embryophyta</taxon>
        <taxon>Tracheophyta</taxon>
        <taxon>Spermatophyta</taxon>
        <taxon>Magnoliopsida</taxon>
        <taxon>Liliopsida</taxon>
        <taxon>Acoraceae</taxon>
        <taxon>Acorus</taxon>
    </lineage>
</organism>
<feature type="region of interest" description="Disordered" evidence="1">
    <location>
        <begin position="55"/>
        <end position="94"/>
    </location>
</feature>
<feature type="compositionally biased region" description="Basic and acidic residues" evidence="1">
    <location>
        <begin position="59"/>
        <end position="74"/>
    </location>
</feature>
<evidence type="ECO:0000313" key="4">
    <source>
        <dbReference type="Proteomes" id="UP001180020"/>
    </source>
</evidence>
<evidence type="ECO:0000313" key="3">
    <source>
        <dbReference type="EMBL" id="KAK1291625.1"/>
    </source>
</evidence>
<keyword evidence="2" id="KW-1133">Transmembrane helix</keyword>
<dbReference type="PANTHER" id="PTHR35469">
    <property type="entry name" value="TRANSMEMBRANE PROTEIN"/>
    <property type="match status" value="1"/>
</dbReference>
<dbReference type="Proteomes" id="UP001180020">
    <property type="component" value="Unassembled WGS sequence"/>
</dbReference>
<feature type="transmembrane region" description="Helical" evidence="2">
    <location>
        <begin position="286"/>
        <end position="306"/>
    </location>
</feature>
<reference evidence="3" key="2">
    <citation type="submission" date="2023-06" db="EMBL/GenBank/DDBJ databases">
        <authorList>
            <person name="Ma L."/>
            <person name="Liu K.-W."/>
            <person name="Li Z."/>
            <person name="Hsiao Y.-Y."/>
            <person name="Qi Y."/>
            <person name="Fu T."/>
            <person name="Tang G."/>
            <person name="Zhang D."/>
            <person name="Sun W.-H."/>
            <person name="Liu D.-K."/>
            <person name="Li Y."/>
            <person name="Chen G.-Z."/>
            <person name="Liu X.-D."/>
            <person name="Liao X.-Y."/>
            <person name="Jiang Y.-T."/>
            <person name="Yu X."/>
            <person name="Hao Y."/>
            <person name="Huang J."/>
            <person name="Zhao X.-W."/>
            <person name="Ke S."/>
            <person name="Chen Y.-Y."/>
            <person name="Wu W.-L."/>
            <person name="Hsu J.-L."/>
            <person name="Lin Y.-F."/>
            <person name="Huang M.-D."/>
            <person name="Li C.-Y."/>
            <person name="Huang L."/>
            <person name="Wang Z.-W."/>
            <person name="Zhao X."/>
            <person name="Zhong W.-Y."/>
            <person name="Peng D.-H."/>
            <person name="Ahmad S."/>
            <person name="Lan S."/>
            <person name="Zhang J.-S."/>
            <person name="Tsai W.-C."/>
            <person name="Van De Peer Y."/>
            <person name="Liu Z.-J."/>
        </authorList>
    </citation>
    <scope>NUCLEOTIDE SEQUENCE</scope>
    <source>
        <strain evidence="3">CP</strain>
        <tissue evidence="3">Leaves</tissue>
    </source>
</reference>
<feature type="compositionally biased region" description="Polar residues" evidence="1">
    <location>
        <begin position="85"/>
        <end position="94"/>
    </location>
</feature>
<gene>
    <name evidence="3" type="ORF">QJS10_CPB17g00964</name>
</gene>
<keyword evidence="4" id="KW-1185">Reference proteome</keyword>
<dbReference type="AlphaFoldDB" id="A0AAV9CRR7"/>
<name>A0AAV9CRR7_ACOCL</name>
<feature type="transmembrane region" description="Helical" evidence="2">
    <location>
        <begin position="186"/>
        <end position="203"/>
    </location>
</feature>
<evidence type="ECO:0000256" key="2">
    <source>
        <dbReference type="SAM" id="Phobius"/>
    </source>
</evidence>